<name>A0AAN7ZCL1_9PEZI</name>
<comment type="caution">
    <text evidence="1">The sequence shown here is derived from an EMBL/GenBank/DDBJ whole genome shotgun (WGS) entry which is preliminary data.</text>
</comment>
<evidence type="ECO:0000313" key="1">
    <source>
        <dbReference type="EMBL" id="KAK5634641.1"/>
    </source>
</evidence>
<dbReference type="Proteomes" id="UP001305414">
    <property type="component" value="Unassembled WGS sequence"/>
</dbReference>
<evidence type="ECO:0000313" key="2">
    <source>
        <dbReference type="Proteomes" id="UP001305414"/>
    </source>
</evidence>
<reference evidence="1 2" key="1">
    <citation type="submission" date="2023-10" db="EMBL/GenBank/DDBJ databases">
        <title>Draft genome sequence of Xylaria bambusicola isolate GMP-LS, the root and basal stem rot pathogen of sugarcane in Indonesia.</title>
        <authorList>
            <person name="Selvaraj P."/>
            <person name="Muralishankar V."/>
            <person name="Muruganantham S."/>
            <person name="Sp S."/>
            <person name="Haryani S."/>
            <person name="Lau K.J.X."/>
            <person name="Naqvi N.I."/>
        </authorList>
    </citation>
    <scope>NUCLEOTIDE SEQUENCE [LARGE SCALE GENOMIC DNA]</scope>
    <source>
        <strain evidence="1">GMP-LS</strain>
    </source>
</reference>
<keyword evidence="2" id="KW-1185">Reference proteome</keyword>
<sequence>MTRQRCTTLSDGSFTIQRPNNSFQRLSILAMAVTTSLGCVADSLKLQLVRADFQGDLTAPDAPQPVSKTHMTN</sequence>
<accession>A0AAN7ZCL1</accession>
<dbReference type="EMBL" id="JAWHQM010000043">
    <property type="protein sequence ID" value="KAK5634641.1"/>
    <property type="molecule type" value="Genomic_DNA"/>
</dbReference>
<proteinExistence type="predicted"/>
<gene>
    <name evidence="1" type="ORF">RRF57_010354</name>
</gene>
<protein>
    <submittedName>
        <fullName evidence="1">Uncharacterized protein</fullName>
    </submittedName>
</protein>
<organism evidence="1 2">
    <name type="scientific">Xylaria bambusicola</name>
    <dbReference type="NCBI Taxonomy" id="326684"/>
    <lineage>
        <taxon>Eukaryota</taxon>
        <taxon>Fungi</taxon>
        <taxon>Dikarya</taxon>
        <taxon>Ascomycota</taxon>
        <taxon>Pezizomycotina</taxon>
        <taxon>Sordariomycetes</taxon>
        <taxon>Xylariomycetidae</taxon>
        <taxon>Xylariales</taxon>
        <taxon>Xylariaceae</taxon>
        <taxon>Xylaria</taxon>
    </lineage>
</organism>
<dbReference type="AlphaFoldDB" id="A0AAN7ZCL1"/>